<dbReference type="InterPro" id="IPR050766">
    <property type="entry name" value="Bact_Lucif_Oxidored"/>
</dbReference>
<evidence type="ECO:0000313" key="4">
    <source>
        <dbReference type="EMBL" id="MBR0680011.1"/>
    </source>
</evidence>
<reference evidence="4" key="2">
    <citation type="journal article" date="2021" name="Syst. Appl. Microbiol.">
        <title>Roseomonas hellenica sp. nov., isolated from roots of wild-growing Alkanna tinctoria.</title>
        <authorList>
            <person name="Rat A."/>
            <person name="Naranjo H.D."/>
            <person name="Lebbe L."/>
            <person name="Cnockaert M."/>
            <person name="Krigas N."/>
            <person name="Grigoriadou K."/>
            <person name="Maloupa E."/>
            <person name="Willems A."/>
        </authorList>
    </citation>
    <scope>NUCLEOTIDE SEQUENCE</scope>
    <source>
        <strain evidence="4">LMG 31228</strain>
    </source>
</reference>
<dbReference type="Pfam" id="PF00296">
    <property type="entry name" value="Bac_luciferase"/>
    <property type="match status" value="1"/>
</dbReference>
<keyword evidence="1" id="KW-0560">Oxidoreductase</keyword>
<accession>A0A9X9X8H5</accession>
<name>A0A9X9X8H5_9PROT</name>
<evidence type="ECO:0000256" key="2">
    <source>
        <dbReference type="ARBA" id="ARBA00023033"/>
    </source>
</evidence>
<feature type="domain" description="Luciferase-like" evidence="3">
    <location>
        <begin position="1"/>
        <end position="270"/>
    </location>
</feature>
<dbReference type="PANTHER" id="PTHR30137">
    <property type="entry name" value="LUCIFERASE-LIKE MONOOXYGENASE"/>
    <property type="match status" value="1"/>
</dbReference>
<dbReference type="AlphaFoldDB" id="A0A9X9X8H5"/>
<dbReference type="PANTHER" id="PTHR30137:SF8">
    <property type="entry name" value="BLR5498 PROTEIN"/>
    <property type="match status" value="1"/>
</dbReference>
<reference evidence="4" key="1">
    <citation type="submission" date="2020-01" db="EMBL/GenBank/DDBJ databases">
        <authorList>
            <person name="Rat A."/>
        </authorList>
    </citation>
    <scope>NUCLEOTIDE SEQUENCE</scope>
    <source>
        <strain evidence="4">LMG 31228</strain>
    </source>
</reference>
<proteinExistence type="predicted"/>
<dbReference type="Gene3D" id="3.20.20.30">
    <property type="entry name" value="Luciferase-like domain"/>
    <property type="match status" value="1"/>
</dbReference>
<dbReference type="InterPro" id="IPR011251">
    <property type="entry name" value="Luciferase-like_dom"/>
</dbReference>
<dbReference type="GO" id="GO:0004497">
    <property type="term" value="F:monooxygenase activity"/>
    <property type="evidence" value="ECO:0007669"/>
    <property type="project" value="UniProtKB-KW"/>
</dbReference>
<evidence type="ECO:0000256" key="1">
    <source>
        <dbReference type="ARBA" id="ARBA00023002"/>
    </source>
</evidence>
<dbReference type="GO" id="GO:0005829">
    <property type="term" value="C:cytosol"/>
    <property type="evidence" value="ECO:0007669"/>
    <property type="project" value="TreeGrafter"/>
</dbReference>
<dbReference type="Proteomes" id="UP001138709">
    <property type="component" value="Unassembled WGS sequence"/>
</dbReference>
<keyword evidence="2" id="KW-0503">Monooxygenase</keyword>
<organism evidence="4 5">
    <name type="scientific">Neoroseomonas eburnea</name>
    <dbReference type="NCBI Taxonomy" id="1346889"/>
    <lineage>
        <taxon>Bacteria</taxon>
        <taxon>Pseudomonadati</taxon>
        <taxon>Pseudomonadota</taxon>
        <taxon>Alphaproteobacteria</taxon>
        <taxon>Acetobacterales</taxon>
        <taxon>Acetobacteraceae</taxon>
        <taxon>Neoroseomonas</taxon>
    </lineage>
</organism>
<gene>
    <name evidence="4" type="ORF">GXW74_05895</name>
</gene>
<keyword evidence="5" id="KW-1185">Reference proteome</keyword>
<dbReference type="EMBL" id="JAAEDL010000004">
    <property type="protein sequence ID" value="MBR0680011.1"/>
    <property type="molecule type" value="Genomic_DNA"/>
</dbReference>
<sequence length="347" mass="36850">MEFALFNLMSLNHAGERPAEVMATTVEAVQLAERTGFDAAWFAEHHFTSASICASPLMMVAHCAAVTRRIRLGPAVVVLPLHHPLRAVQEIGMAQLMAPGRLILGIGTGHQPHEFRSYGIDLGERTTILHEGWDILEQGLATGQVALEGKHYRIPASPICLPSAMPPLYLAGGDAGLIGRAARAGATLLISPGLRWGDAALPAKAKVEAPYRAAGFAGADIPLGVQRYVFVTEDPAEQRRAAEGLLALSRSTLALRLPDPPRQGVLLQAVPFEGEPSVDWLLEHAPIGSAEKVARILADDLRALRPTHVSLYSGFSGLGQGPVLAAVERLGRHVLPALRGAARALAA</sequence>
<evidence type="ECO:0000259" key="3">
    <source>
        <dbReference type="Pfam" id="PF00296"/>
    </source>
</evidence>
<dbReference type="InterPro" id="IPR036661">
    <property type="entry name" value="Luciferase-like_sf"/>
</dbReference>
<protein>
    <submittedName>
        <fullName evidence="4">LLM class flavin-dependent oxidoreductase</fullName>
    </submittedName>
</protein>
<evidence type="ECO:0000313" key="5">
    <source>
        <dbReference type="Proteomes" id="UP001138709"/>
    </source>
</evidence>
<comment type="caution">
    <text evidence="4">The sequence shown here is derived from an EMBL/GenBank/DDBJ whole genome shotgun (WGS) entry which is preliminary data.</text>
</comment>
<dbReference type="RefSeq" id="WP_211845536.1">
    <property type="nucleotide sequence ID" value="NZ_JAAEDL010000004.1"/>
</dbReference>
<dbReference type="SUPFAM" id="SSF51679">
    <property type="entry name" value="Bacterial luciferase-like"/>
    <property type="match status" value="1"/>
</dbReference>
<dbReference type="GO" id="GO:0016705">
    <property type="term" value="F:oxidoreductase activity, acting on paired donors, with incorporation or reduction of molecular oxygen"/>
    <property type="evidence" value="ECO:0007669"/>
    <property type="project" value="InterPro"/>
</dbReference>